<dbReference type="Proteomes" id="UP001208570">
    <property type="component" value="Unassembled WGS sequence"/>
</dbReference>
<sequence>MGSKDELVTIIRSTETEDTIQEQGRSALQSIITSELIKQFDKSENDNVEPETGAISTSSHPEGSCHTSEEHLQKMEGSISSIHNSDATDSINITAPIASLSEVDLSDSDDNDLDTCLGGQHTSDDLQIKDEHIEGRIFSEQINDVALSIPESLLADDPSKFEETRRQSELSSPKQCPSLNESVGLKGELTNDEDDMNKEQLNNLDDLDLPSGEKSPGLNLDASKQKVQLRQRGSLAKRRKPTRTSIRTASQSHDLFTYNTDTTEKLITNGYEVSMETTSSSQSEASTPDTEQHYSVTNVDMSTTSQQELIKPGKNIHGIKTAIVQSEIVTSGRQRLRSIPTSAVTEKRSSSVSQGESLITPPWMVEAKLRRSSRPSKGEDEKQKQSPEPQTPPWLKEALMKKRRPVSRTSQNSMDEMTVTTADSGHSTSVPWIQEAALRRTRQLEPLTVSQKDFTNNVNNMIADSSHDDVFVDDMDEENGKNEQVISSSGRESLTKFSMHFQEQENLPPLSSTVNRSPSETDAYLHKYEKLPPVKHILPPGPALIKKTPSHPMYVKWCSFHV</sequence>
<feature type="compositionally biased region" description="Basic and acidic residues" evidence="1">
    <location>
        <begin position="159"/>
        <end position="168"/>
    </location>
</feature>
<keyword evidence="3" id="KW-1185">Reference proteome</keyword>
<name>A0AAD9JPT6_9ANNE</name>
<comment type="caution">
    <text evidence="2">The sequence shown here is derived from an EMBL/GenBank/DDBJ whole genome shotgun (WGS) entry which is preliminary data.</text>
</comment>
<accession>A0AAD9JPT6</accession>
<dbReference type="EMBL" id="JAODUP010000214">
    <property type="protein sequence ID" value="KAK2156388.1"/>
    <property type="molecule type" value="Genomic_DNA"/>
</dbReference>
<protein>
    <submittedName>
        <fullName evidence="2">Uncharacterized protein</fullName>
    </submittedName>
</protein>
<gene>
    <name evidence="2" type="ORF">LSH36_214g00033</name>
</gene>
<feature type="region of interest" description="Disordered" evidence="1">
    <location>
        <begin position="40"/>
        <end position="83"/>
    </location>
</feature>
<evidence type="ECO:0000313" key="3">
    <source>
        <dbReference type="Proteomes" id="UP001208570"/>
    </source>
</evidence>
<feature type="compositionally biased region" description="Polar residues" evidence="1">
    <location>
        <begin position="407"/>
        <end position="427"/>
    </location>
</feature>
<feature type="compositionally biased region" description="Basic and acidic residues" evidence="1">
    <location>
        <begin position="376"/>
        <end position="385"/>
    </location>
</feature>
<evidence type="ECO:0000313" key="2">
    <source>
        <dbReference type="EMBL" id="KAK2156388.1"/>
    </source>
</evidence>
<feature type="region of interest" description="Disordered" evidence="1">
    <location>
        <begin position="159"/>
        <end position="247"/>
    </location>
</feature>
<proteinExistence type="predicted"/>
<evidence type="ECO:0000256" key="1">
    <source>
        <dbReference type="SAM" id="MobiDB-lite"/>
    </source>
</evidence>
<dbReference type="AlphaFoldDB" id="A0AAD9JPT6"/>
<feature type="region of interest" description="Disordered" evidence="1">
    <location>
        <begin position="331"/>
        <end position="427"/>
    </location>
</feature>
<organism evidence="2 3">
    <name type="scientific">Paralvinella palmiformis</name>
    <dbReference type="NCBI Taxonomy" id="53620"/>
    <lineage>
        <taxon>Eukaryota</taxon>
        <taxon>Metazoa</taxon>
        <taxon>Spiralia</taxon>
        <taxon>Lophotrochozoa</taxon>
        <taxon>Annelida</taxon>
        <taxon>Polychaeta</taxon>
        <taxon>Sedentaria</taxon>
        <taxon>Canalipalpata</taxon>
        <taxon>Terebellida</taxon>
        <taxon>Terebelliformia</taxon>
        <taxon>Alvinellidae</taxon>
        <taxon>Paralvinella</taxon>
    </lineage>
</organism>
<feature type="compositionally biased region" description="Polar residues" evidence="1">
    <location>
        <begin position="169"/>
        <end position="181"/>
    </location>
</feature>
<reference evidence="2" key="1">
    <citation type="journal article" date="2023" name="Mol. Biol. Evol.">
        <title>Third-Generation Sequencing Reveals the Adaptive Role of the Epigenome in Three Deep-Sea Polychaetes.</title>
        <authorList>
            <person name="Perez M."/>
            <person name="Aroh O."/>
            <person name="Sun Y."/>
            <person name="Lan Y."/>
            <person name="Juniper S.K."/>
            <person name="Young C.R."/>
            <person name="Angers B."/>
            <person name="Qian P.Y."/>
        </authorList>
    </citation>
    <scope>NUCLEOTIDE SEQUENCE</scope>
    <source>
        <strain evidence="2">P08H-3</strain>
    </source>
</reference>
<feature type="compositionally biased region" description="Polar residues" evidence="1">
    <location>
        <begin position="331"/>
        <end position="357"/>
    </location>
</feature>